<evidence type="ECO:0000313" key="2">
    <source>
        <dbReference type="Proteomes" id="UP000293380"/>
    </source>
</evidence>
<dbReference type="Gene3D" id="2.40.10.120">
    <property type="match status" value="1"/>
</dbReference>
<comment type="caution">
    <text evidence="1">The sequence shown here is derived from an EMBL/GenBank/DDBJ whole genome shotgun (WGS) entry which is preliminary data.</text>
</comment>
<dbReference type="AlphaFoldDB" id="A0A4Q9ES98"/>
<name>A0A4Q9ES98_9GAMM</name>
<gene>
    <name evidence="1" type="ORF">EYY89_08130</name>
</gene>
<dbReference type="RefSeq" id="WP_130959370.1">
    <property type="nucleotide sequence ID" value="NZ_SITD01000045.1"/>
</dbReference>
<dbReference type="Proteomes" id="UP000293380">
    <property type="component" value="Unassembled WGS sequence"/>
</dbReference>
<sequence length="484" mass="53455">MSEKHSFMVTEANPLLADLKLSWASPVFSPDDGIGSMRSLHEAGDSLVAVAYFDDDVLSFLGSGVMVAPGLLLTATHVLDELRALGNHPIFLTFLPTGARGWLAKESRNAMRESKFEEGEANPSDLTLVSCTLNSDALADYPLNLWTLRVGLPLVGERLWAFGFRHAHVEDGVASVSPMVSSGLVTAAFPQGRGERMPAPCIEVEMDTMGGMSGGPVVDSDGNVIGVVSSSFDGGPSYVTLIWDALNYRIGGTVPALMKYQDVSLLTAKAMGLSRIKGSIERKPWGDIVFTMSEDEMEFVKLSSDPSTITTSNKFLKDDQLEEFIDKWGDDLEHAASEAAIECLENTSDSPIQRFLGAVGVPLECIKTIQNFSATDFEGVEDPEIYSSEQLNDENIKLGYYFELLSVVWGIQVLKENYHAHKMDFDSHFYNQELKDGMVHMEAFQRCLFKADVIFNPEKEEFTDMKIVWMGIRIPNKRVQNNTE</sequence>
<organism evidence="1 2">
    <name type="scientific">Hafnia paralvei</name>
    <dbReference type="NCBI Taxonomy" id="546367"/>
    <lineage>
        <taxon>Bacteria</taxon>
        <taxon>Pseudomonadati</taxon>
        <taxon>Pseudomonadota</taxon>
        <taxon>Gammaproteobacteria</taxon>
        <taxon>Enterobacterales</taxon>
        <taxon>Hafniaceae</taxon>
        <taxon>Hafnia</taxon>
    </lineage>
</organism>
<dbReference type="Pfam" id="PF13365">
    <property type="entry name" value="Trypsin_2"/>
    <property type="match status" value="1"/>
</dbReference>
<reference evidence="1 2" key="1">
    <citation type="submission" date="2019-02" db="EMBL/GenBank/DDBJ databases">
        <title>Comparative genomic analysis of the Hafnia genus genomes.</title>
        <authorList>
            <person name="Zhiqiu Y."/>
            <person name="Chao Y."/>
            <person name="Yuhui D."/>
            <person name="Di H."/>
            <person name="Bin L."/>
        </authorList>
    </citation>
    <scope>NUCLEOTIDE SEQUENCE [LARGE SCALE GENOMIC DNA]</scope>
    <source>
        <strain evidence="1 2">PCM_1194</strain>
    </source>
</reference>
<dbReference type="InterPro" id="IPR009003">
    <property type="entry name" value="Peptidase_S1_PA"/>
</dbReference>
<dbReference type="EMBL" id="SITD01000045">
    <property type="protein sequence ID" value="TBM28571.1"/>
    <property type="molecule type" value="Genomic_DNA"/>
</dbReference>
<proteinExistence type="predicted"/>
<dbReference type="SUPFAM" id="SSF50494">
    <property type="entry name" value="Trypsin-like serine proteases"/>
    <property type="match status" value="1"/>
</dbReference>
<evidence type="ECO:0000313" key="1">
    <source>
        <dbReference type="EMBL" id="TBM28571.1"/>
    </source>
</evidence>
<protein>
    <submittedName>
        <fullName evidence="1">DUF4935 domain-containing protein</fullName>
    </submittedName>
</protein>
<accession>A0A4Q9ES98</accession>